<evidence type="ECO:0000313" key="10">
    <source>
        <dbReference type="EMBL" id="MSA88193.1"/>
    </source>
</evidence>
<dbReference type="InterPro" id="IPR027477">
    <property type="entry name" value="Succ_DH/fumarate_Rdtase_cat_sf"/>
</dbReference>
<dbReference type="SUPFAM" id="SSF56425">
    <property type="entry name" value="Succinate dehydrogenase/fumarate reductase flavoprotein, catalytic domain"/>
    <property type="match status" value="1"/>
</dbReference>
<evidence type="ECO:0000256" key="1">
    <source>
        <dbReference type="ARBA" id="ARBA00001917"/>
    </source>
</evidence>
<dbReference type="Pfam" id="PF04205">
    <property type="entry name" value="FMN_bind"/>
    <property type="match status" value="1"/>
</dbReference>
<dbReference type="PANTHER" id="PTHR43400:SF10">
    <property type="entry name" value="3-OXOSTEROID 1-DEHYDROGENASE"/>
    <property type="match status" value="1"/>
</dbReference>
<dbReference type="Proteomes" id="UP000433575">
    <property type="component" value="Unassembled WGS sequence"/>
</dbReference>
<dbReference type="InterPro" id="IPR003953">
    <property type="entry name" value="FAD-dep_OxRdtase_2_FAD-bd"/>
</dbReference>
<dbReference type="Pfam" id="PF00890">
    <property type="entry name" value="FAD_binding_2"/>
    <property type="match status" value="1"/>
</dbReference>
<dbReference type="OrthoDB" id="9806724at2"/>
<keyword evidence="6" id="KW-0274">FAD</keyword>
<dbReference type="GO" id="GO:0008202">
    <property type="term" value="P:steroid metabolic process"/>
    <property type="evidence" value="ECO:0007669"/>
    <property type="project" value="UniProtKB-ARBA"/>
</dbReference>
<comment type="cofactor">
    <cofactor evidence="2">
        <name>FAD</name>
        <dbReference type="ChEBI" id="CHEBI:57692"/>
    </cofactor>
</comment>
<comment type="catalytic activity">
    <reaction evidence="8">
        <text>dihydrourocanate + A = urocanate + AH2</text>
        <dbReference type="Rhea" id="RHEA:36059"/>
        <dbReference type="ChEBI" id="CHEBI:13193"/>
        <dbReference type="ChEBI" id="CHEBI:17499"/>
        <dbReference type="ChEBI" id="CHEBI:27247"/>
        <dbReference type="ChEBI" id="CHEBI:72991"/>
        <dbReference type="EC" id="1.3.99.33"/>
    </reaction>
</comment>
<dbReference type="InterPro" id="IPR007329">
    <property type="entry name" value="FMN-bd"/>
</dbReference>
<evidence type="ECO:0000256" key="2">
    <source>
        <dbReference type="ARBA" id="ARBA00001974"/>
    </source>
</evidence>
<dbReference type="GO" id="GO:0016020">
    <property type="term" value="C:membrane"/>
    <property type="evidence" value="ECO:0007669"/>
    <property type="project" value="InterPro"/>
</dbReference>
<dbReference type="GO" id="GO:0010181">
    <property type="term" value="F:FMN binding"/>
    <property type="evidence" value="ECO:0007669"/>
    <property type="project" value="InterPro"/>
</dbReference>
<keyword evidence="5" id="KW-0285">Flavoprotein</keyword>
<comment type="cofactor">
    <cofactor evidence="1">
        <name>FMN</name>
        <dbReference type="ChEBI" id="CHEBI:58210"/>
    </cofactor>
</comment>
<name>A0A6N7S2R8_9FIRM</name>
<dbReference type="InterPro" id="IPR036188">
    <property type="entry name" value="FAD/NAD-bd_sf"/>
</dbReference>
<evidence type="ECO:0000256" key="5">
    <source>
        <dbReference type="ARBA" id="ARBA00022630"/>
    </source>
</evidence>
<evidence type="ECO:0000256" key="7">
    <source>
        <dbReference type="ARBA" id="ARBA00023002"/>
    </source>
</evidence>
<dbReference type="AlphaFoldDB" id="A0A6N7S2R8"/>
<evidence type="ECO:0000256" key="8">
    <source>
        <dbReference type="ARBA" id="ARBA00049922"/>
    </source>
</evidence>
<protein>
    <recommendedName>
        <fullName evidence="4">Urocanate reductase</fullName>
        <ecNumber evidence="3">1.3.99.33</ecNumber>
    </recommendedName>
</protein>
<proteinExistence type="predicted"/>
<comment type="caution">
    <text evidence="10">The sequence shown here is derived from an EMBL/GenBank/DDBJ whole genome shotgun (WGS) entry which is preliminary data.</text>
</comment>
<organism evidence="10 11">
    <name type="scientific">Holdemania massiliensis</name>
    <dbReference type="NCBI Taxonomy" id="1468449"/>
    <lineage>
        <taxon>Bacteria</taxon>
        <taxon>Bacillati</taxon>
        <taxon>Bacillota</taxon>
        <taxon>Erysipelotrichia</taxon>
        <taxon>Erysipelotrichales</taxon>
        <taxon>Erysipelotrichaceae</taxon>
        <taxon>Holdemania</taxon>
    </lineage>
</organism>
<dbReference type="Gene3D" id="3.50.50.60">
    <property type="entry name" value="FAD/NAD(P)-binding domain"/>
    <property type="match status" value="1"/>
</dbReference>
<dbReference type="Gene3D" id="3.90.1010.20">
    <property type="match status" value="1"/>
</dbReference>
<reference evidence="10 11" key="1">
    <citation type="journal article" date="2019" name="Nat. Med.">
        <title>A library of human gut bacterial isolates paired with longitudinal multiomics data enables mechanistic microbiome research.</title>
        <authorList>
            <person name="Poyet M."/>
            <person name="Groussin M."/>
            <person name="Gibbons S.M."/>
            <person name="Avila-Pacheco J."/>
            <person name="Jiang X."/>
            <person name="Kearney S.M."/>
            <person name="Perrotta A.R."/>
            <person name="Berdy B."/>
            <person name="Zhao S."/>
            <person name="Lieberman T.D."/>
            <person name="Swanson P.K."/>
            <person name="Smith M."/>
            <person name="Roesemann S."/>
            <person name="Alexander J.E."/>
            <person name="Rich S.A."/>
            <person name="Livny J."/>
            <person name="Vlamakis H."/>
            <person name="Clish C."/>
            <person name="Bullock K."/>
            <person name="Deik A."/>
            <person name="Scott J."/>
            <person name="Pierce K.A."/>
            <person name="Xavier R.J."/>
            <person name="Alm E.J."/>
        </authorList>
    </citation>
    <scope>NUCLEOTIDE SEQUENCE [LARGE SCALE GENOMIC DNA]</scope>
    <source>
        <strain evidence="10 11">BIOML-A4</strain>
    </source>
</reference>
<evidence type="ECO:0000313" key="11">
    <source>
        <dbReference type="Proteomes" id="UP000433575"/>
    </source>
</evidence>
<keyword evidence="7" id="KW-0560">Oxidoreductase</keyword>
<dbReference type="Gene3D" id="3.90.700.10">
    <property type="entry name" value="Succinate dehydrogenase/fumarate reductase flavoprotein, catalytic domain"/>
    <property type="match status" value="1"/>
</dbReference>
<dbReference type="SMART" id="SM00900">
    <property type="entry name" value="FMN_bind"/>
    <property type="match status" value="1"/>
</dbReference>
<dbReference type="GO" id="GO:0033765">
    <property type="term" value="F:steroid dehydrogenase activity, acting on the CH-CH group of donors"/>
    <property type="evidence" value="ECO:0007669"/>
    <property type="project" value="UniProtKB-ARBA"/>
</dbReference>
<sequence>MQKQSFSQIMIIFYYDKMLTSREENEMKKLLALATAAFCVISLGACATNNGGTSTPNTSGGYTFADTIQWDAEYDVVVAGFGASGAVTAKTAAENGASVLIVEKCSEGEAGGNSKVAGQLFAYGNGNVEETKKYYQALAGDTEVPEAMLDTIVNGVAHMAETLVNDFGLNKEDFVDWTGYPVIGVMSPEYPEFEGSDSVGLWTTHMGTSDSHLYQILKEQVIKNSDKIDVWFETPATELIQDPMSGAVIGIKATRGNQVSNIRALNGVVLCTGGFEDNQEMVQDYIGLTDYAPIGGLYNTGDGIKMAQAVGADLWHMHVYEGGFGLGGVSFYVEEGQRASQIQVLSQGPLNTGALVLLGMDGDRFVNESVPVRHGHMYMNGTWHNPIYPDKMWTVYDQTQADLISEAQAIPEAFRSQVVEASSLEELAEKTGMKLDQLKATITNFNDYAKQGTDEQYHREAETMRPFDGTKYYAFPVKAEILNTQGGPKRNENAEILHVNGNPIPHLYSAGEMGGITSEHYQGGTNLAECIIFGQIAGKNAAAAKEALPEYTLAPQVESTPTKLGEVTDLNKETNYETAANEYIGEGTGMGGKLVVKVTMDGDKIANVEILEHSESETISDPAIEQLPKAIMEANGTEVDTISGATVTSKAIIEAVNQALAQVK</sequence>
<dbReference type="PANTHER" id="PTHR43400">
    <property type="entry name" value="FUMARATE REDUCTASE"/>
    <property type="match status" value="1"/>
</dbReference>
<dbReference type="EC" id="1.3.99.33" evidence="3"/>
<dbReference type="InterPro" id="IPR050315">
    <property type="entry name" value="FAD-oxidoreductase_2"/>
</dbReference>
<evidence type="ECO:0000256" key="6">
    <source>
        <dbReference type="ARBA" id="ARBA00022827"/>
    </source>
</evidence>
<dbReference type="EMBL" id="WKPJ01000002">
    <property type="protein sequence ID" value="MSA88193.1"/>
    <property type="molecule type" value="Genomic_DNA"/>
</dbReference>
<evidence type="ECO:0000256" key="4">
    <source>
        <dbReference type="ARBA" id="ARBA00015872"/>
    </source>
</evidence>
<accession>A0A6N7S2R8</accession>
<evidence type="ECO:0000256" key="3">
    <source>
        <dbReference type="ARBA" id="ARBA00013137"/>
    </source>
</evidence>
<dbReference type="SUPFAM" id="SSF51905">
    <property type="entry name" value="FAD/NAD(P)-binding domain"/>
    <property type="match status" value="1"/>
</dbReference>
<evidence type="ECO:0000259" key="9">
    <source>
        <dbReference type="SMART" id="SM00900"/>
    </source>
</evidence>
<gene>
    <name evidence="10" type="ORF">GKE08_02475</name>
</gene>
<feature type="domain" description="FMN-binding" evidence="9">
    <location>
        <begin position="589"/>
        <end position="663"/>
    </location>
</feature>